<feature type="signal peptide" evidence="1">
    <location>
        <begin position="1"/>
        <end position="23"/>
    </location>
</feature>
<accession>A0ABW8J3P7</accession>
<keyword evidence="1" id="KW-0732">Signal</keyword>
<dbReference type="RefSeq" id="WP_404612915.1">
    <property type="nucleotide sequence ID" value="NZ_JADIKK010000008.1"/>
</dbReference>
<evidence type="ECO:0000313" key="2">
    <source>
        <dbReference type="EMBL" id="MFK2876910.1"/>
    </source>
</evidence>
<dbReference type="PROSITE" id="PS51257">
    <property type="entry name" value="PROKAR_LIPOPROTEIN"/>
    <property type="match status" value="1"/>
</dbReference>
<dbReference type="EMBL" id="JADIKK010000008">
    <property type="protein sequence ID" value="MFK2876910.1"/>
    <property type="molecule type" value="Genomic_DNA"/>
</dbReference>
<sequence length="86" mass="9157">MMMRAALLCLVLAGCTAPPPITAPRSAAVVVQDHPLPDYLTEHCAVALPVNQSVAEVVRVANERKQALIACNAKLDTIRSIQGKKP</sequence>
<reference evidence="2 3" key="1">
    <citation type="submission" date="2020-10" db="EMBL/GenBank/DDBJ databases">
        <title>Phylogeny of dyella-like bacteria.</title>
        <authorList>
            <person name="Fu J."/>
        </authorList>
    </citation>
    <scope>NUCLEOTIDE SEQUENCE [LARGE SCALE GENOMIC DNA]</scope>
    <source>
        <strain evidence="2 3">KACC 19113</strain>
    </source>
</reference>
<protein>
    <submittedName>
        <fullName evidence="2">Uncharacterized protein</fullName>
    </submittedName>
</protein>
<evidence type="ECO:0000313" key="3">
    <source>
        <dbReference type="Proteomes" id="UP001620339"/>
    </source>
</evidence>
<feature type="chain" id="PRO_5046048968" evidence="1">
    <location>
        <begin position="24"/>
        <end position="86"/>
    </location>
</feature>
<keyword evidence="3" id="KW-1185">Reference proteome</keyword>
<dbReference type="InterPro" id="IPR058979">
    <property type="entry name" value="LysC-like"/>
</dbReference>
<name>A0ABW8J3P7_9GAMM</name>
<organism evidence="2 3">
    <name type="scientific">Rhodanobacter hydrolyticus</name>
    <dbReference type="NCBI Taxonomy" id="2250595"/>
    <lineage>
        <taxon>Bacteria</taxon>
        <taxon>Pseudomonadati</taxon>
        <taxon>Pseudomonadota</taxon>
        <taxon>Gammaproteobacteria</taxon>
        <taxon>Lysobacterales</taxon>
        <taxon>Rhodanobacteraceae</taxon>
        <taxon>Rhodanobacter</taxon>
    </lineage>
</organism>
<proteinExistence type="predicted"/>
<comment type="caution">
    <text evidence="2">The sequence shown here is derived from an EMBL/GenBank/DDBJ whole genome shotgun (WGS) entry which is preliminary data.</text>
</comment>
<dbReference type="Proteomes" id="UP001620339">
    <property type="component" value="Unassembled WGS sequence"/>
</dbReference>
<evidence type="ECO:0000256" key="1">
    <source>
        <dbReference type="SAM" id="SignalP"/>
    </source>
</evidence>
<dbReference type="Pfam" id="PF23793">
    <property type="entry name" value="LysC"/>
    <property type="match status" value="1"/>
</dbReference>
<gene>
    <name evidence="2" type="ORF">ISP25_07510</name>
</gene>